<name>A0A0H5Q6Y8_9ZZZZ</name>
<sequence>MAYAPHTLVQLSGVIGDPGDPSEIWSTSIRCGSFSEGGGDAVSMPTFDETQQFMLEFSGELINLIDGNAAMNICGGAAVLTNIKANAIDPSGHYQYGRTVQLDVNQPWGDETRALQFPLQVAKVLTLETGLYRGPASRGRMFIPAPSNNIGSANSPLFNVPANEVAEWATFVSLFLRTTTDDRNWFPGVFSKEGTNLTNWNPVNGVSMDNRPDVQRRRANDLKGLRQSAILPD</sequence>
<dbReference type="EMBL" id="LN853962">
    <property type="protein sequence ID" value="CRY97194.1"/>
    <property type="molecule type" value="Genomic_DNA"/>
</dbReference>
<reference evidence="1" key="2">
    <citation type="submission" date="2015-07" db="EMBL/GenBank/DDBJ databases">
        <title>Plasmids, circular viruses and viroids from rat gut.</title>
        <authorList>
            <person name="Jorgensen T.J."/>
            <person name="Hansen M.A."/>
            <person name="Xu Z."/>
            <person name="Tabak M.A."/>
            <person name="Sorensen S.J."/>
            <person name="Hansen L.H."/>
        </authorList>
    </citation>
    <scope>NUCLEOTIDE SEQUENCE</scope>
    <source>
        <strain evidence="1">RGFK1413</strain>
    </source>
</reference>
<reference evidence="1" key="1">
    <citation type="submission" date="2015-06" db="EMBL/GenBank/DDBJ databases">
        <authorList>
            <person name="Joergensen T."/>
        </authorList>
    </citation>
    <scope>NUCLEOTIDE SEQUENCE</scope>
    <source>
        <strain evidence="1">RGFK1413</strain>
    </source>
</reference>
<accession>A0A0H5Q6Y8</accession>
<dbReference type="AlphaFoldDB" id="A0A0H5Q6Y8"/>
<organism evidence="1">
    <name type="scientific">uncultured prokaryote</name>
    <dbReference type="NCBI Taxonomy" id="198431"/>
    <lineage>
        <taxon>unclassified sequences</taxon>
        <taxon>environmental samples</taxon>
    </lineage>
</organism>
<proteinExistence type="predicted"/>
<protein>
    <submittedName>
        <fullName evidence="1">Uncharacterized protein</fullName>
    </submittedName>
</protein>
<evidence type="ECO:0000313" key="1">
    <source>
        <dbReference type="EMBL" id="CRY97194.1"/>
    </source>
</evidence>